<feature type="region of interest" description="Disordered" evidence="1">
    <location>
        <begin position="1"/>
        <end position="50"/>
    </location>
</feature>
<evidence type="ECO:0000313" key="2">
    <source>
        <dbReference type="EMBL" id="KAK4241194.1"/>
    </source>
</evidence>
<dbReference type="Proteomes" id="UP001303760">
    <property type="component" value="Unassembled WGS sequence"/>
</dbReference>
<keyword evidence="3" id="KW-1185">Reference proteome</keyword>
<dbReference type="EMBL" id="MU860026">
    <property type="protein sequence ID" value="KAK4241194.1"/>
    <property type="molecule type" value="Genomic_DNA"/>
</dbReference>
<sequence length="255" mass="28196">MTRKQTSTNLIWPEDDDGAQDDLTHLDPIPSYEESLAAPRPGPSDGDGGPALHILGATWGGVTVTPDIQALVSAGSDTLTLDMRTLFRHLTPDPAPGKTKVLTVLYRFHADGGDDGQGEGMRLLLAPEGETPSRVALTRHATAEQLRRSVGRNSMHVKLQQGVMPLGSQRGQVEILAVLYGPRRIEDPAVLRELGLFFEGRRGQIRMTNRFFGGDPWPYKQKSWTVYFRFLGSKRVQVVTGWEDGALEVPWSRDR</sequence>
<gene>
    <name evidence="2" type="ORF">C8A03DRAFT_12532</name>
</gene>
<dbReference type="AlphaFoldDB" id="A0AAN7CFN4"/>
<protein>
    <submittedName>
        <fullName evidence="2">Uncharacterized protein</fullName>
    </submittedName>
</protein>
<name>A0AAN7CFN4_9PEZI</name>
<reference evidence="2" key="2">
    <citation type="submission" date="2023-05" db="EMBL/GenBank/DDBJ databases">
        <authorList>
            <consortium name="Lawrence Berkeley National Laboratory"/>
            <person name="Steindorff A."/>
            <person name="Hensen N."/>
            <person name="Bonometti L."/>
            <person name="Westerberg I."/>
            <person name="Brannstrom I.O."/>
            <person name="Guillou S."/>
            <person name="Cros-Aarteil S."/>
            <person name="Calhoun S."/>
            <person name="Haridas S."/>
            <person name="Kuo A."/>
            <person name="Mondo S."/>
            <person name="Pangilinan J."/>
            <person name="Riley R."/>
            <person name="Labutti K."/>
            <person name="Andreopoulos B."/>
            <person name="Lipzen A."/>
            <person name="Chen C."/>
            <person name="Yanf M."/>
            <person name="Daum C."/>
            <person name="Ng V."/>
            <person name="Clum A."/>
            <person name="Ohm R."/>
            <person name="Martin F."/>
            <person name="Silar P."/>
            <person name="Natvig D."/>
            <person name="Lalanne C."/>
            <person name="Gautier V."/>
            <person name="Ament-Velasquez S.L."/>
            <person name="Kruys A."/>
            <person name="Hutchinson M.I."/>
            <person name="Powell A.J."/>
            <person name="Barry K."/>
            <person name="Miller A.N."/>
            <person name="Grigoriev I.V."/>
            <person name="Debuchy R."/>
            <person name="Gladieux P."/>
            <person name="Thoren M.H."/>
            <person name="Johannesson H."/>
        </authorList>
    </citation>
    <scope>NUCLEOTIDE SEQUENCE</scope>
    <source>
        <strain evidence="2">CBS 532.94</strain>
    </source>
</reference>
<reference evidence="2" key="1">
    <citation type="journal article" date="2023" name="Mol. Phylogenet. Evol.">
        <title>Genome-scale phylogeny and comparative genomics of the fungal order Sordariales.</title>
        <authorList>
            <person name="Hensen N."/>
            <person name="Bonometti L."/>
            <person name="Westerberg I."/>
            <person name="Brannstrom I.O."/>
            <person name="Guillou S."/>
            <person name="Cros-Aarteil S."/>
            <person name="Calhoun S."/>
            <person name="Haridas S."/>
            <person name="Kuo A."/>
            <person name="Mondo S."/>
            <person name="Pangilinan J."/>
            <person name="Riley R."/>
            <person name="LaButti K."/>
            <person name="Andreopoulos B."/>
            <person name="Lipzen A."/>
            <person name="Chen C."/>
            <person name="Yan M."/>
            <person name="Daum C."/>
            <person name="Ng V."/>
            <person name="Clum A."/>
            <person name="Steindorff A."/>
            <person name="Ohm R.A."/>
            <person name="Martin F."/>
            <person name="Silar P."/>
            <person name="Natvig D.O."/>
            <person name="Lalanne C."/>
            <person name="Gautier V."/>
            <person name="Ament-Velasquez S.L."/>
            <person name="Kruys A."/>
            <person name="Hutchinson M.I."/>
            <person name="Powell A.J."/>
            <person name="Barry K."/>
            <person name="Miller A.N."/>
            <person name="Grigoriev I.V."/>
            <person name="Debuchy R."/>
            <person name="Gladieux P."/>
            <person name="Hiltunen Thoren M."/>
            <person name="Johannesson H."/>
        </authorList>
    </citation>
    <scope>NUCLEOTIDE SEQUENCE</scope>
    <source>
        <strain evidence="2">CBS 532.94</strain>
    </source>
</reference>
<accession>A0AAN7CFN4</accession>
<feature type="compositionally biased region" description="Polar residues" evidence="1">
    <location>
        <begin position="1"/>
        <end position="10"/>
    </location>
</feature>
<comment type="caution">
    <text evidence="2">The sequence shown here is derived from an EMBL/GenBank/DDBJ whole genome shotgun (WGS) entry which is preliminary data.</text>
</comment>
<evidence type="ECO:0000313" key="3">
    <source>
        <dbReference type="Proteomes" id="UP001303760"/>
    </source>
</evidence>
<organism evidence="2 3">
    <name type="scientific">Achaetomium macrosporum</name>
    <dbReference type="NCBI Taxonomy" id="79813"/>
    <lineage>
        <taxon>Eukaryota</taxon>
        <taxon>Fungi</taxon>
        <taxon>Dikarya</taxon>
        <taxon>Ascomycota</taxon>
        <taxon>Pezizomycotina</taxon>
        <taxon>Sordariomycetes</taxon>
        <taxon>Sordariomycetidae</taxon>
        <taxon>Sordariales</taxon>
        <taxon>Chaetomiaceae</taxon>
        <taxon>Achaetomium</taxon>
    </lineage>
</organism>
<proteinExistence type="predicted"/>
<evidence type="ECO:0000256" key="1">
    <source>
        <dbReference type="SAM" id="MobiDB-lite"/>
    </source>
</evidence>